<name>A0A4V1MAQ4_9BACT</name>
<evidence type="ECO:0000256" key="1">
    <source>
        <dbReference type="ARBA" id="ARBA00004651"/>
    </source>
</evidence>
<keyword evidence="8" id="KW-1185">Reference proteome</keyword>
<dbReference type="NCBIfam" id="TIGR00374">
    <property type="entry name" value="flippase-like domain"/>
    <property type="match status" value="1"/>
</dbReference>
<evidence type="ECO:0000313" key="7">
    <source>
        <dbReference type="EMBL" id="RXK86686.1"/>
    </source>
</evidence>
<dbReference type="InterPro" id="IPR022791">
    <property type="entry name" value="L-PG_synthase/AglD"/>
</dbReference>
<keyword evidence="2" id="KW-1003">Cell membrane</keyword>
<dbReference type="RefSeq" id="WP_129002433.1">
    <property type="nucleotide sequence ID" value="NZ_SDHZ01000001.1"/>
</dbReference>
<reference evidence="7 8" key="1">
    <citation type="submission" date="2019-01" db="EMBL/GenBank/DDBJ databases">
        <title>Filimonas sp. strain TTM-71.</title>
        <authorList>
            <person name="Chen W.-M."/>
        </authorList>
    </citation>
    <scope>NUCLEOTIDE SEQUENCE [LARGE SCALE GENOMIC DNA]</scope>
    <source>
        <strain evidence="7 8">TTM-71</strain>
    </source>
</reference>
<protein>
    <submittedName>
        <fullName evidence="7">Flippase-like domain-containing protein</fullName>
    </submittedName>
</protein>
<keyword evidence="4 6" id="KW-1133">Transmembrane helix</keyword>
<feature type="transmembrane region" description="Helical" evidence="6">
    <location>
        <begin position="300"/>
        <end position="321"/>
    </location>
</feature>
<keyword evidence="5 6" id="KW-0472">Membrane</keyword>
<gene>
    <name evidence="7" type="ORF">ESB13_07735</name>
</gene>
<dbReference type="AlphaFoldDB" id="A0A4V1MAQ4"/>
<evidence type="ECO:0000256" key="4">
    <source>
        <dbReference type="ARBA" id="ARBA00022989"/>
    </source>
</evidence>
<feature type="transmembrane region" description="Helical" evidence="6">
    <location>
        <begin position="257"/>
        <end position="280"/>
    </location>
</feature>
<feature type="transmembrane region" description="Helical" evidence="6">
    <location>
        <begin position="222"/>
        <end position="245"/>
    </location>
</feature>
<sequence length="337" mass="38014">MKRALLYLLKYLVGFGIAGLLIWLSFRQLSDQDLTDIKEALLRARFWLLLPVFLILFLSHWFRARRWRQLITPLGYKPSVAQLLCSLFIGYIGNQLVPRAGEIIRCTTVARTSKVPAEKVIGTMVAERAFDVVCLAVITTATFFIEYKYIESYFRDITRTAGEGIAGGRHWWLLLIAALVVIAAIWLIRKGRKLKWVQFLTRVWRGLLEGLSSINKVENKPLFLLNTVLIWVCYILSTWLGCFALAETEHLPVTTAVAMLVSGTFGIIIAPGGLGAYPAAIQKTLELYGLSGTIGLAAGWILWLAQFFFTIIFGLGAYLLINYFKQPLHEKQSVHSI</sequence>
<evidence type="ECO:0000256" key="6">
    <source>
        <dbReference type="SAM" id="Phobius"/>
    </source>
</evidence>
<evidence type="ECO:0000256" key="3">
    <source>
        <dbReference type="ARBA" id="ARBA00022692"/>
    </source>
</evidence>
<feature type="transmembrane region" description="Helical" evidence="6">
    <location>
        <begin position="171"/>
        <end position="188"/>
    </location>
</feature>
<dbReference type="OrthoDB" id="9812094at2"/>
<comment type="caution">
    <text evidence="7">The sequence shown here is derived from an EMBL/GenBank/DDBJ whole genome shotgun (WGS) entry which is preliminary data.</text>
</comment>
<dbReference type="Proteomes" id="UP000290545">
    <property type="component" value="Unassembled WGS sequence"/>
</dbReference>
<dbReference type="GO" id="GO:0005886">
    <property type="term" value="C:plasma membrane"/>
    <property type="evidence" value="ECO:0007669"/>
    <property type="project" value="UniProtKB-SubCell"/>
</dbReference>
<feature type="transmembrane region" description="Helical" evidence="6">
    <location>
        <begin position="7"/>
        <end position="26"/>
    </location>
</feature>
<evidence type="ECO:0000256" key="2">
    <source>
        <dbReference type="ARBA" id="ARBA00022475"/>
    </source>
</evidence>
<organism evidence="7 8">
    <name type="scientific">Filimonas effusa</name>
    <dbReference type="NCBI Taxonomy" id="2508721"/>
    <lineage>
        <taxon>Bacteria</taxon>
        <taxon>Pseudomonadati</taxon>
        <taxon>Bacteroidota</taxon>
        <taxon>Chitinophagia</taxon>
        <taxon>Chitinophagales</taxon>
        <taxon>Chitinophagaceae</taxon>
        <taxon>Filimonas</taxon>
    </lineage>
</organism>
<dbReference type="EMBL" id="SDHZ01000001">
    <property type="protein sequence ID" value="RXK86686.1"/>
    <property type="molecule type" value="Genomic_DNA"/>
</dbReference>
<evidence type="ECO:0000256" key="5">
    <source>
        <dbReference type="ARBA" id="ARBA00023136"/>
    </source>
</evidence>
<comment type="subcellular location">
    <subcellularLocation>
        <location evidence="1">Cell membrane</location>
        <topology evidence="1">Multi-pass membrane protein</topology>
    </subcellularLocation>
</comment>
<feature type="transmembrane region" description="Helical" evidence="6">
    <location>
        <begin position="46"/>
        <end position="62"/>
    </location>
</feature>
<proteinExistence type="predicted"/>
<accession>A0A4V1MAQ4</accession>
<dbReference type="PANTHER" id="PTHR39087">
    <property type="entry name" value="UPF0104 MEMBRANE PROTEIN MJ1595"/>
    <property type="match status" value="1"/>
</dbReference>
<feature type="transmembrane region" description="Helical" evidence="6">
    <location>
        <begin position="74"/>
        <end position="92"/>
    </location>
</feature>
<feature type="transmembrane region" description="Helical" evidence="6">
    <location>
        <begin position="129"/>
        <end position="150"/>
    </location>
</feature>
<keyword evidence="3 6" id="KW-0812">Transmembrane</keyword>
<dbReference type="Pfam" id="PF03706">
    <property type="entry name" value="LPG_synthase_TM"/>
    <property type="match status" value="1"/>
</dbReference>
<evidence type="ECO:0000313" key="8">
    <source>
        <dbReference type="Proteomes" id="UP000290545"/>
    </source>
</evidence>
<dbReference type="PANTHER" id="PTHR39087:SF2">
    <property type="entry name" value="UPF0104 MEMBRANE PROTEIN MJ1595"/>
    <property type="match status" value="1"/>
</dbReference>